<protein>
    <submittedName>
        <fullName evidence="3">Nucleotide-binding universal stress UspA family protein</fullName>
    </submittedName>
    <submittedName>
        <fullName evidence="4">Universal stress protein</fullName>
    </submittedName>
</protein>
<dbReference type="Pfam" id="PF00582">
    <property type="entry name" value="Usp"/>
    <property type="match status" value="1"/>
</dbReference>
<dbReference type="Proteomes" id="UP000249115">
    <property type="component" value="Unassembled WGS sequence"/>
</dbReference>
<organism evidence="3 5">
    <name type="scientific">Algoriphagus ratkowskyi</name>
    <dbReference type="NCBI Taxonomy" id="57028"/>
    <lineage>
        <taxon>Bacteria</taxon>
        <taxon>Pseudomonadati</taxon>
        <taxon>Bacteroidota</taxon>
        <taxon>Cytophagia</taxon>
        <taxon>Cytophagales</taxon>
        <taxon>Cyclobacteriaceae</taxon>
        <taxon>Algoriphagus</taxon>
    </lineage>
</organism>
<dbReference type="RefSeq" id="WP_086498857.1">
    <property type="nucleotide sequence ID" value="NZ_MSSV01000002.1"/>
</dbReference>
<feature type="domain" description="UspA" evidence="2">
    <location>
        <begin position="2"/>
        <end position="151"/>
    </location>
</feature>
<evidence type="ECO:0000313" key="5">
    <source>
        <dbReference type="Proteomes" id="UP000249115"/>
    </source>
</evidence>
<dbReference type="EMBL" id="QKZU01000018">
    <property type="protein sequence ID" value="PZX51531.1"/>
    <property type="molecule type" value="Genomic_DNA"/>
</dbReference>
<reference evidence="4 6" key="2">
    <citation type="submission" date="2019-08" db="EMBL/GenBank/DDBJ databases">
        <title>Genome of Algoriphagus ratkowskyi IC026.</title>
        <authorList>
            <person name="Bowman J.P."/>
        </authorList>
    </citation>
    <scope>NUCLEOTIDE SEQUENCE [LARGE SCALE GENOMIC DNA]</scope>
    <source>
        <strain evidence="4 6">IC026</strain>
    </source>
</reference>
<gene>
    <name evidence="4" type="ORF">ESW18_04630</name>
    <name evidence="3" type="ORF">LV84_03688</name>
</gene>
<dbReference type="Proteomes" id="UP000321927">
    <property type="component" value="Unassembled WGS sequence"/>
</dbReference>
<dbReference type="InterPro" id="IPR006015">
    <property type="entry name" value="Universal_stress_UspA"/>
</dbReference>
<accession>A0A2W7QU70</accession>
<dbReference type="OrthoDB" id="9788959at2"/>
<evidence type="ECO:0000313" key="4">
    <source>
        <dbReference type="EMBL" id="TXD78813.1"/>
    </source>
</evidence>
<dbReference type="SUPFAM" id="SSF52402">
    <property type="entry name" value="Adenine nucleotide alpha hydrolases-like"/>
    <property type="match status" value="1"/>
</dbReference>
<dbReference type="CDD" id="cd23659">
    <property type="entry name" value="USP_At3g01520-like"/>
    <property type="match status" value="1"/>
</dbReference>
<dbReference type="PANTHER" id="PTHR43010">
    <property type="entry name" value="UNIVERSAL STRESS PROTEIN SLR1230"/>
    <property type="match status" value="1"/>
</dbReference>
<evidence type="ECO:0000313" key="3">
    <source>
        <dbReference type="EMBL" id="PZX51531.1"/>
    </source>
</evidence>
<proteinExistence type="inferred from homology"/>
<comment type="caution">
    <text evidence="3">The sequence shown here is derived from an EMBL/GenBank/DDBJ whole genome shotgun (WGS) entry which is preliminary data.</text>
</comment>
<dbReference type="EMBL" id="VORV01000003">
    <property type="protein sequence ID" value="TXD78813.1"/>
    <property type="molecule type" value="Genomic_DNA"/>
</dbReference>
<dbReference type="PANTHER" id="PTHR43010:SF1">
    <property type="entry name" value="USPA DOMAIN-CONTAINING PROTEIN"/>
    <property type="match status" value="1"/>
</dbReference>
<reference evidence="3 5" key="1">
    <citation type="submission" date="2018-06" db="EMBL/GenBank/DDBJ databases">
        <title>Genomic Encyclopedia of Archaeal and Bacterial Type Strains, Phase II (KMG-II): from individual species to whole genera.</title>
        <authorList>
            <person name="Goeker M."/>
        </authorList>
    </citation>
    <scope>NUCLEOTIDE SEQUENCE [LARGE SCALE GENOMIC DNA]</scope>
    <source>
        <strain evidence="3 5">DSM 22686</strain>
    </source>
</reference>
<dbReference type="PRINTS" id="PR01438">
    <property type="entry name" value="UNVRSLSTRESS"/>
</dbReference>
<dbReference type="InterPro" id="IPR014729">
    <property type="entry name" value="Rossmann-like_a/b/a_fold"/>
</dbReference>
<keyword evidence="6" id="KW-1185">Reference proteome</keyword>
<evidence type="ECO:0000313" key="6">
    <source>
        <dbReference type="Proteomes" id="UP000321927"/>
    </source>
</evidence>
<name>A0A2W7QU70_9BACT</name>
<evidence type="ECO:0000259" key="2">
    <source>
        <dbReference type="Pfam" id="PF00582"/>
    </source>
</evidence>
<dbReference type="AlphaFoldDB" id="A0A2W7QU70"/>
<dbReference type="InterPro" id="IPR051688">
    <property type="entry name" value="USP_A"/>
</dbReference>
<evidence type="ECO:0000256" key="1">
    <source>
        <dbReference type="ARBA" id="ARBA00008791"/>
    </source>
</evidence>
<sequence length="156" mass="16928">MKILLAIDGSDFSKSAVKELAKMPLSNDSEISVMNVYEHPTVWAPDLLTMETVRPYYKEVISRAEKSAEKSAEKTVSEAANALKNKNGTLKITTSVVSGLPKKEILEQAEAFGADLIVLGSQGHGALSRFLLGSVSQYIATHAKCSVMIARNEDEK</sequence>
<dbReference type="Gene3D" id="3.40.50.620">
    <property type="entry name" value="HUPs"/>
    <property type="match status" value="1"/>
</dbReference>
<comment type="similarity">
    <text evidence="1">Belongs to the universal stress protein A family.</text>
</comment>
<dbReference type="InterPro" id="IPR006016">
    <property type="entry name" value="UspA"/>
</dbReference>